<keyword evidence="2" id="KW-1185">Reference proteome</keyword>
<dbReference type="GeneID" id="36400171"/>
<reference evidence="2" key="1">
    <citation type="submission" date="2014-09" db="EMBL/GenBank/DDBJ databases">
        <authorList>
            <person name="Sharma Rahul"/>
            <person name="Thines Marco"/>
        </authorList>
    </citation>
    <scope>NUCLEOTIDE SEQUENCE [LARGE SCALE GENOMIC DNA]</scope>
</reference>
<dbReference type="Proteomes" id="UP000054928">
    <property type="component" value="Unassembled WGS sequence"/>
</dbReference>
<proteinExistence type="predicted"/>
<dbReference type="AlphaFoldDB" id="A0A0P1B1X5"/>
<name>A0A0P1B1X5_PLAHL</name>
<evidence type="ECO:0000313" key="2">
    <source>
        <dbReference type="Proteomes" id="UP000054928"/>
    </source>
</evidence>
<sequence length="125" mass="13613">MRRLYVDKEDTVSLQAVLERLKCAHNVGSFMDTHSGLFLIRKKHVAIRHVDSSLKRAIVSRTTATPAPSSTALVVLPPSPSVDLSISSPSSRMLTPPPSPPRRLGPVANTAIIWVVCRSHKGNLL</sequence>
<protein>
    <submittedName>
        <fullName evidence="1">Uncharacterized protein</fullName>
    </submittedName>
</protein>
<dbReference type="RefSeq" id="XP_024584149.1">
    <property type="nucleotide sequence ID" value="XM_024718785.1"/>
</dbReference>
<organism evidence="1 2">
    <name type="scientific">Plasmopara halstedii</name>
    <name type="common">Downy mildew of sunflower</name>
    <dbReference type="NCBI Taxonomy" id="4781"/>
    <lineage>
        <taxon>Eukaryota</taxon>
        <taxon>Sar</taxon>
        <taxon>Stramenopiles</taxon>
        <taxon>Oomycota</taxon>
        <taxon>Peronosporomycetes</taxon>
        <taxon>Peronosporales</taxon>
        <taxon>Peronosporaceae</taxon>
        <taxon>Plasmopara</taxon>
    </lineage>
</organism>
<evidence type="ECO:0000313" key="1">
    <source>
        <dbReference type="EMBL" id="CEG47780.1"/>
    </source>
</evidence>
<dbReference type="EMBL" id="CCYD01002864">
    <property type="protein sequence ID" value="CEG47780.1"/>
    <property type="molecule type" value="Genomic_DNA"/>
</dbReference>
<accession>A0A0P1B1X5</accession>